<evidence type="ECO:0000313" key="3">
    <source>
        <dbReference type="Proteomes" id="UP000634136"/>
    </source>
</evidence>
<organism evidence="2 3">
    <name type="scientific">Senna tora</name>
    <dbReference type="NCBI Taxonomy" id="362788"/>
    <lineage>
        <taxon>Eukaryota</taxon>
        <taxon>Viridiplantae</taxon>
        <taxon>Streptophyta</taxon>
        <taxon>Embryophyta</taxon>
        <taxon>Tracheophyta</taxon>
        <taxon>Spermatophyta</taxon>
        <taxon>Magnoliopsida</taxon>
        <taxon>eudicotyledons</taxon>
        <taxon>Gunneridae</taxon>
        <taxon>Pentapetalae</taxon>
        <taxon>rosids</taxon>
        <taxon>fabids</taxon>
        <taxon>Fabales</taxon>
        <taxon>Fabaceae</taxon>
        <taxon>Caesalpinioideae</taxon>
        <taxon>Cassia clade</taxon>
        <taxon>Senna</taxon>
    </lineage>
</organism>
<dbReference type="EMBL" id="JAAIUW010000008">
    <property type="protein sequence ID" value="KAF7821243.1"/>
    <property type="molecule type" value="Genomic_DNA"/>
</dbReference>
<dbReference type="AlphaFoldDB" id="A0A834TFL4"/>
<dbReference type="Proteomes" id="UP000634136">
    <property type="component" value="Unassembled WGS sequence"/>
</dbReference>
<dbReference type="InterPro" id="IPR026960">
    <property type="entry name" value="RVT-Znf"/>
</dbReference>
<keyword evidence="3" id="KW-1185">Reference proteome</keyword>
<sequence>MGCDPPTSVSVNHTIVWKTIWNLKLLYRIMMFMWRALNDNLPVSSVLDKHHMQMDDICSTCGNCGESLLHIFLNCCYAKAVWFGTHVGFRSQALVISSLFDWFVECITYFQGEDQYLISFIAMVLHVIWRCHNLCVMEGKYLDPSAAISMIYAFWHTYKAAYSTHPNIQNTVLHTSKHDKWKTADTMPTSSISVIIAVRKCKSRLCTWSAYSDLSAMALTTACCYQFHSWRPRNCFEQAEQEDNYEVIEIEEGEEVEGHS</sequence>
<evidence type="ECO:0000259" key="1">
    <source>
        <dbReference type="Pfam" id="PF13966"/>
    </source>
</evidence>
<keyword evidence="2" id="KW-0548">Nucleotidyltransferase</keyword>
<feature type="domain" description="Reverse transcriptase zinc-binding" evidence="1">
    <location>
        <begin position="13"/>
        <end position="82"/>
    </location>
</feature>
<keyword evidence="2" id="KW-0808">Transferase</keyword>
<keyword evidence="2" id="KW-0695">RNA-directed DNA polymerase</keyword>
<name>A0A834TFL4_9FABA</name>
<comment type="caution">
    <text evidence="2">The sequence shown here is derived from an EMBL/GenBank/DDBJ whole genome shotgun (WGS) entry which is preliminary data.</text>
</comment>
<evidence type="ECO:0000313" key="2">
    <source>
        <dbReference type="EMBL" id="KAF7821243.1"/>
    </source>
</evidence>
<dbReference type="Pfam" id="PF13966">
    <property type="entry name" value="zf-RVT"/>
    <property type="match status" value="1"/>
</dbReference>
<proteinExistence type="predicted"/>
<reference evidence="2" key="1">
    <citation type="submission" date="2020-09" db="EMBL/GenBank/DDBJ databases">
        <title>Genome-Enabled Discovery of Anthraquinone Biosynthesis in Senna tora.</title>
        <authorList>
            <person name="Kang S.-H."/>
            <person name="Pandey R.P."/>
            <person name="Lee C.-M."/>
            <person name="Sim J.-S."/>
            <person name="Jeong J.-T."/>
            <person name="Choi B.-S."/>
            <person name="Jung M."/>
            <person name="Ginzburg D."/>
            <person name="Zhao K."/>
            <person name="Won S.Y."/>
            <person name="Oh T.-J."/>
            <person name="Yu Y."/>
            <person name="Kim N.-H."/>
            <person name="Lee O.R."/>
            <person name="Lee T.-H."/>
            <person name="Bashyal P."/>
            <person name="Kim T.-S."/>
            <person name="Lee W.-H."/>
            <person name="Kawkins C."/>
            <person name="Kim C.-K."/>
            <person name="Kim J.S."/>
            <person name="Ahn B.O."/>
            <person name="Rhee S.Y."/>
            <person name="Sohng J.K."/>
        </authorList>
    </citation>
    <scope>NUCLEOTIDE SEQUENCE</scope>
    <source>
        <tissue evidence="2">Leaf</tissue>
    </source>
</reference>
<gene>
    <name evidence="2" type="ORF">G2W53_026698</name>
</gene>
<dbReference type="OrthoDB" id="1104096at2759"/>
<dbReference type="GO" id="GO:0003964">
    <property type="term" value="F:RNA-directed DNA polymerase activity"/>
    <property type="evidence" value="ECO:0007669"/>
    <property type="project" value="UniProtKB-KW"/>
</dbReference>
<accession>A0A834TFL4</accession>
<protein>
    <submittedName>
        <fullName evidence="2">Reverse transcriptase</fullName>
    </submittedName>
</protein>